<dbReference type="GO" id="GO:0032259">
    <property type="term" value="P:methylation"/>
    <property type="evidence" value="ECO:0007669"/>
    <property type="project" value="UniProtKB-KW"/>
</dbReference>
<gene>
    <name evidence="6" type="ORF">C0081_02305</name>
</gene>
<evidence type="ECO:0000256" key="1">
    <source>
        <dbReference type="ARBA" id="ARBA00022603"/>
    </source>
</evidence>
<evidence type="ECO:0000256" key="2">
    <source>
        <dbReference type="ARBA" id="ARBA00022679"/>
    </source>
</evidence>
<dbReference type="GO" id="GO:0005737">
    <property type="term" value="C:cytoplasm"/>
    <property type="evidence" value="ECO:0007669"/>
    <property type="project" value="TreeGrafter"/>
</dbReference>
<dbReference type="SUPFAM" id="SSF53335">
    <property type="entry name" value="S-adenosyl-L-methionine-dependent methyltransferases"/>
    <property type="match status" value="1"/>
</dbReference>
<proteinExistence type="inferred from homology"/>
<dbReference type="GO" id="GO:0003677">
    <property type="term" value="F:DNA binding"/>
    <property type="evidence" value="ECO:0007669"/>
    <property type="project" value="InterPro"/>
</dbReference>
<dbReference type="EC" id="2.1.1.-" evidence="4"/>
<dbReference type="GO" id="GO:0009007">
    <property type="term" value="F:site-specific DNA-methyltransferase (adenine-specific) activity"/>
    <property type="evidence" value="ECO:0007669"/>
    <property type="project" value="UniProtKB-EC"/>
</dbReference>
<dbReference type="InterPro" id="IPR001091">
    <property type="entry name" value="RM_Methyltransferase"/>
</dbReference>
<organism evidence="6 7">
    <name type="scientific">Cohaesibacter celericrescens</name>
    <dbReference type="NCBI Taxonomy" id="2067669"/>
    <lineage>
        <taxon>Bacteria</taxon>
        <taxon>Pseudomonadati</taxon>
        <taxon>Pseudomonadota</taxon>
        <taxon>Alphaproteobacteria</taxon>
        <taxon>Hyphomicrobiales</taxon>
        <taxon>Cohaesibacteraceae</taxon>
    </lineage>
</organism>
<evidence type="ECO:0000256" key="4">
    <source>
        <dbReference type="RuleBase" id="RU362026"/>
    </source>
</evidence>
<evidence type="ECO:0000313" key="7">
    <source>
        <dbReference type="Proteomes" id="UP000234881"/>
    </source>
</evidence>
<dbReference type="RefSeq" id="WP_101532166.1">
    <property type="nucleotide sequence ID" value="NZ_PKUQ01000001.1"/>
</dbReference>
<evidence type="ECO:0000313" key="6">
    <source>
        <dbReference type="EMBL" id="PLW79084.1"/>
    </source>
</evidence>
<dbReference type="InterPro" id="IPR029063">
    <property type="entry name" value="SAM-dependent_MTases_sf"/>
</dbReference>
<protein>
    <recommendedName>
        <fullName evidence="4">Methyltransferase</fullName>
        <ecNumber evidence="4">2.1.1.-</ecNumber>
    </recommendedName>
</protein>
<dbReference type="AlphaFoldDB" id="A0A2N5XX55"/>
<feature type="domain" description="DNA methylase N-4/N-6" evidence="5">
    <location>
        <begin position="47"/>
        <end position="213"/>
    </location>
</feature>
<comment type="caution">
    <text evidence="6">The sequence shown here is derived from an EMBL/GenBank/DDBJ whole genome shotgun (WGS) entry which is preliminary data.</text>
</comment>
<name>A0A2N5XX55_9HYPH</name>
<reference evidence="6 7" key="1">
    <citation type="submission" date="2018-01" db="EMBL/GenBank/DDBJ databases">
        <title>The draft genome sequence of Cohaesibacter sp. H1304.</title>
        <authorList>
            <person name="Wang N.-N."/>
            <person name="Du Z.-J."/>
        </authorList>
    </citation>
    <scope>NUCLEOTIDE SEQUENCE [LARGE SCALE GENOMIC DNA]</scope>
    <source>
        <strain evidence="6 7">H1304</strain>
    </source>
</reference>
<dbReference type="Proteomes" id="UP000234881">
    <property type="component" value="Unassembled WGS sequence"/>
</dbReference>
<evidence type="ECO:0000256" key="3">
    <source>
        <dbReference type="ARBA" id="ARBA00047942"/>
    </source>
</evidence>
<dbReference type="Pfam" id="PF01555">
    <property type="entry name" value="N6_N4_Mtase"/>
    <property type="match status" value="1"/>
</dbReference>
<dbReference type="InterPro" id="IPR002941">
    <property type="entry name" value="DNA_methylase_N4/N6"/>
</dbReference>
<dbReference type="Gene3D" id="3.40.50.150">
    <property type="entry name" value="Vaccinia Virus protein VP39"/>
    <property type="match status" value="1"/>
</dbReference>
<dbReference type="OrthoDB" id="7806498at2"/>
<comment type="catalytic activity">
    <reaction evidence="3">
        <text>a 2'-deoxyadenosine in DNA + S-adenosyl-L-methionine = an N(6)-methyl-2'-deoxyadenosine in DNA + S-adenosyl-L-homocysteine + H(+)</text>
        <dbReference type="Rhea" id="RHEA:15197"/>
        <dbReference type="Rhea" id="RHEA-COMP:12418"/>
        <dbReference type="Rhea" id="RHEA-COMP:12419"/>
        <dbReference type="ChEBI" id="CHEBI:15378"/>
        <dbReference type="ChEBI" id="CHEBI:57856"/>
        <dbReference type="ChEBI" id="CHEBI:59789"/>
        <dbReference type="ChEBI" id="CHEBI:90615"/>
        <dbReference type="ChEBI" id="CHEBI:90616"/>
        <dbReference type="EC" id="2.1.1.72"/>
    </reaction>
</comment>
<evidence type="ECO:0000259" key="5">
    <source>
        <dbReference type="Pfam" id="PF01555"/>
    </source>
</evidence>
<dbReference type="EMBL" id="PKUQ01000001">
    <property type="protein sequence ID" value="PLW79084.1"/>
    <property type="molecule type" value="Genomic_DNA"/>
</dbReference>
<keyword evidence="2 6" id="KW-0808">Transferase</keyword>
<sequence>MTLFHADARDIVVRDAACAVSDVPYRLTMGGKSPHPDAPRGGWLKDYNNKGQPVTCDISWDEIMDLLFRSLAARSHAYVFTNDKNLREAMNAADRAGFRLHNVLLWNKRSAMPNRWYMKPVEFVLFLGKGKAFTINQPGSMSLVEMPWPDETNHPTEKPWPLLQRYIRNSTDEGASVFDPFMGSGSTGVAAAKLGREFIGVEIEREWFDVAEKRIAKADNEFQKLGVAS</sequence>
<dbReference type="GO" id="GO:0008170">
    <property type="term" value="F:N-methyltransferase activity"/>
    <property type="evidence" value="ECO:0007669"/>
    <property type="project" value="InterPro"/>
</dbReference>
<dbReference type="PANTHER" id="PTHR13370">
    <property type="entry name" value="RNA METHYLASE-RELATED"/>
    <property type="match status" value="1"/>
</dbReference>
<dbReference type="PRINTS" id="PR00508">
    <property type="entry name" value="S21N4MTFRASE"/>
</dbReference>
<comment type="similarity">
    <text evidence="4">Belongs to the N(4)/N(6)-methyltransferase family.</text>
</comment>
<keyword evidence="1 6" id="KW-0489">Methyltransferase</keyword>
<dbReference type="PANTHER" id="PTHR13370:SF3">
    <property type="entry name" value="TRNA (GUANINE(10)-N2)-METHYLTRANSFERASE HOMOLOG"/>
    <property type="match status" value="1"/>
</dbReference>
<keyword evidence="7" id="KW-1185">Reference proteome</keyword>
<accession>A0A2N5XX55</accession>